<comment type="caution">
    <text evidence="7">Lacks conserved residue(s) required for the propagation of feature annotation.</text>
</comment>
<reference evidence="9 10" key="1">
    <citation type="submission" date="2020-02" db="EMBL/GenBank/DDBJ databases">
        <title>Draft genome sequence of Haematococcus lacustris strain NIES-144.</title>
        <authorList>
            <person name="Morimoto D."/>
            <person name="Nakagawa S."/>
            <person name="Yoshida T."/>
            <person name="Sawayama S."/>
        </authorList>
    </citation>
    <scope>NUCLEOTIDE SEQUENCE [LARGE SCALE GENOMIC DNA]</scope>
    <source>
        <strain evidence="9 10">NIES-144</strain>
    </source>
</reference>
<dbReference type="InterPro" id="IPR036961">
    <property type="entry name" value="Kinesin_motor_dom_sf"/>
</dbReference>
<dbReference type="GO" id="GO:0008017">
    <property type="term" value="F:microtubule binding"/>
    <property type="evidence" value="ECO:0007669"/>
    <property type="project" value="InterPro"/>
</dbReference>
<dbReference type="Proteomes" id="UP000485058">
    <property type="component" value="Unassembled WGS sequence"/>
</dbReference>
<dbReference type="PANTHER" id="PTHR47969:SF15">
    <property type="entry name" value="CHROMOSOME-ASSOCIATED KINESIN KIF4A-RELATED"/>
    <property type="match status" value="1"/>
</dbReference>
<proteinExistence type="inferred from homology"/>
<dbReference type="InterPro" id="IPR001752">
    <property type="entry name" value="Kinesin_motor_dom"/>
</dbReference>
<gene>
    <name evidence="9" type="ORF">HaLaN_17930</name>
</gene>
<evidence type="ECO:0000256" key="7">
    <source>
        <dbReference type="PROSITE-ProRule" id="PRU00283"/>
    </source>
</evidence>
<evidence type="ECO:0000313" key="10">
    <source>
        <dbReference type="Proteomes" id="UP000485058"/>
    </source>
</evidence>
<keyword evidence="6" id="KW-0505">Motor protein</keyword>
<evidence type="ECO:0000256" key="3">
    <source>
        <dbReference type="ARBA" id="ARBA00022741"/>
    </source>
</evidence>
<dbReference type="GO" id="GO:0051231">
    <property type="term" value="P:spindle elongation"/>
    <property type="evidence" value="ECO:0007669"/>
    <property type="project" value="TreeGrafter"/>
</dbReference>
<organism evidence="9 10">
    <name type="scientific">Haematococcus lacustris</name>
    <name type="common">Green alga</name>
    <name type="synonym">Haematococcus pluvialis</name>
    <dbReference type="NCBI Taxonomy" id="44745"/>
    <lineage>
        <taxon>Eukaryota</taxon>
        <taxon>Viridiplantae</taxon>
        <taxon>Chlorophyta</taxon>
        <taxon>core chlorophytes</taxon>
        <taxon>Chlorophyceae</taxon>
        <taxon>CS clade</taxon>
        <taxon>Chlamydomonadales</taxon>
        <taxon>Haematococcaceae</taxon>
        <taxon>Haematococcus</taxon>
    </lineage>
</organism>
<evidence type="ECO:0000256" key="5">
    <source>
        <dbReference type="ARBA" id="ARBA00023054"/>
    </source>
</evidence>
<evidence type="ECO:0000259" key="8">
    <source>
        <dbReference type="PROSITE" id="PS50067"/>
    </source>
</evidence>
<dbReference type="InterPro" id="IPR027417">
    <property type="entry name" value="P-loop_NTPase"/>
</dbReference>
<dbReference type="EMBL" id="BLLF01001692">
    <property type="protein sequence ID" value="GFH20756.1"/>
    <property type="molecule type" value="Genomic_DNA"/>
</dbReference>
<dbReference type="SUPFAM" id="SSF52540">
    <property type="entry name" value="P-loop containing nucleoside triphosphate hydrolases"/>
    <property type="match status" value="1"/>
</dbReference>
<keyword evidence="4" id="KW-0067">ATP-binding</keyword>
<name>A0A699ZPC5_HAELA</name>
<keyword evidence="2" id="KW-0963">Cytoplasm</keyword>
<keyword evidence="5" id="KW-0175">Coiled coil</keyword>
<protein>
    <submittedName>
        <fullName evidence="9">Kinesin-like protein</fullName>
    </submittedName>
</protein>
<evidence type="ECO:0000256" key="6">
    <source>
        <dbReference type="ARBA" id="ARBA00023175"/>
    </source>
</evidence>
<dbReference type="InterPro" id="IPR027640">
    <property type="entry name" value="Kinesin-like_fam"/>
</dbReference>
<dbReference type="PANTHER" id="PTHR47969">
    <property type="entry name" value="CHROMOSOME-ASSOCIATED KINESIN KIF4A-RELATED"/>
    <property type="match status" value="1"/>
</dbReference>
<dbReference type="GO" id="GO:0005737">
    <property type="term" value="C:cytoplasm"/>
    <property type="evidence" value="ECO:0007669"/>
    <property type="project" value="UniProtKB-SubCell"/>
</dbReference>
<keyword evidence="3" id="KW-0547">Nucleotide-binding</keyword>
<evidence type="ECO:0000313" key="9">
    <source>
        <dbReference type="EMBL" id="GFH20756.1"/>
    </source>
</evidence>
<comment type="subcellular location">
    <subcellularLocation>
        <location evidence="1">Cytoplasm</location>
    </subcellularLocation>
</comment>
<comment type="caution">
    <text evidence="9">The sequence shown here is derived from an EMBL/GenBank/DDBJ whole genome shotgun (WGS) entry which is preliminary data.</text>
</comment>
<dbReference type="GO" id="GO:0005524">
    <property type="term" value="F:ATP binding"/>
    <property type="evidence" value="ECO:0007669"/>
    <property type="project" value="UniProtKB-KW"/>
</dbReference>
<dbReference type="GO" id="GO:0007052">
    <property type="term" value="P:mitotic spindle organization"/>
    <property type="evidence" value="ECO:0007669"/>
    <property type="project" value="TreeGrafter"/>
</dbReference>
<evidence type="ECO:0000256" key="1">
    <source>
        <dbReference type="ARBA" id="ARBA00004496"/>
    </source>
</evidence>
<accession>A0A699ZPC5</accession>
<dbReference type="Pfam" id="PF00225">
    <property type="entry name" value="Kinesin"/>
    <property type="match status" value="1"/>
</dbReference>
<dbReference type="GO" id="GO:0003777">
    <property type="term" value="F:microtubule motor activity"/>
    <property type="evidence" value="ECO:0007669"/>
    <property type="project" value="InterPro"/>
</dbReference>
<comment type="similarity">
    <text evidence="7">Belongs to the TRAFAC class myosin-kinesin ATPase superfamily. Kinesin family.</text>
</comment>
<dbReference type="PROSITE" id="PS50067">
    <property type="entry name" value="KINESIN_MOTOR_2"/>
    <property type="match status" value="1"/>
</dbReference>
<evidence type="ECO:0000256" key="4">
    <source>
        <dbReference type="ARBA" id="ARBA00022840"/>
    </source>
</evidence>
<keyword evidence="10" id="KW-1185">Reference proteome</keyword>
<dbReference type="Gene3D" id="3.40.850.10">
    <property type="entry name" value="Kinesin motor domain"/>
    <property type="match status" value="1"/>
</dbReference>
<dbReference type="GO" id="GO:0007018">
    <property type="term" value="P:microtubule-based movement"/>
    <property type="evidence" value="ECO:0007669"/>
    <property type="project" value="InterPro"/>
</dbReference>
<dbReference type="GO" id="GO:0005875">
    <property type="term" value="C:microtubule associated complex"/>
    <property type="evidence" value="ECO:0007669"/>
    <property type="project" value="TreeGrafter"/>
</dbReference>
<dbReference type="AlphaFoldDB" id="A0A699ZPC5"/>
<sequence>MSGGRQSFKQRGIIPRALAQLFAEFRALEHCECQASIQYLEIYNEMLYDLLDITTQPHEISICEGGGAARSASSGAAASSHSQLCITGLKTVTGETNRVIGEHQLNRESSRSHSLFIVTLYIRPRADPLGLLVVSWP</sequence>
<feature type="domain" description="Kinesin motor" evidence="8">
    <location>
        <begin position="1"/>
        <end position="137"/>
    </location>
</feature>
<evidence type="ECO:0000256" key="2">
    <source>
        <dbReference type="ARBA" id="ARBA00022490"/>
    </source>
</evidence>